<dbReference type="PANTHER" id="PTHR12790:SF0">
    <property type="entry name" value="RNA POLYMERASE I-SPECIFIC TRANSCRIPTION INITIATION FACTOR RRN3-RELATED"/>
    <property type="match status" value="1"/>
</dbReference>
<name>A0A3N4KZM1_9PEZI</name>
<keyword evidence="3" id="KW-0648">Protein biosynthesis</keyword>
<dbReference type="InParanoid" id="A0A3N4KZM1"/>
<dbReference type="FunCoup" id="A0A3N4KZM1">
    <property type="interactions" value="644"/>
</dbReference>
<sequence length="574" mass="65484">MPWLAPLRPSISARFIADNGWQGNSANYQVLRLKFSADPSEEDAPSSQELQMTITALSQKVSQLNGSCSTLVQDIVECQWVARSSVFVSAYVRFLGNLVSAHSSYMGMVTRMLVGFFGYLPSSLGKLPNHDQVSRAMIRARVHYALQFILDLVPTAIFSTLFPSLVAEFPHKSDKKQAHINYLQNVLKVIEYAPALQNRLLAMITDRVIKVDVEIQVNVEDLEDEEGEELEAELTGNIPQLKDTSTIIEEDDDESDGDVEYDDDEDIDAITNIRETVDKLDSMLYILFEYYSKTLPTKYSHEPKPNAMDTFELMLRTFDNTILPTHRSRFTQFLLFWAAQKSPEFTNHFCVSIIEKALDNTRPQKARQAAAAYIASFVARAKTMSKTDVRVVVRLLCRYLGLFVDERSHECHGPDVSRWGGFYSIVQAVMYIFCFRWRDLKEDEEDEFGIVEEKWTSGLDNLCKAVLSKFNPLKVCAPTVVETFAKIAAHLQFMFCFSVIEQNKRAGFANDGELESYFPFDPYTLKKSKVWIEDYYIEWQPVEGLEDDDEDSSDVDNDADEADELDEDESDVSR</sequence>
<evidence type="ECO:0000313" key="3">
    <source>
        <dbReference type="EMBL" id="RPB16010.1"/>
    </source>
</evidence>
<dbReference type="STRING" id="1392247.A0A3N4KZM1"/>
<organism evidence="3 4">
    <name type="scientific">Morchella conica CCBAS932</name>
    <dbReference type="NCBI Taxonomy" id="1392247"/>
    <lineage>
        <taxon>Eukaryota</taxon>
        <taxon>Fungi</taxon>
        <taxon>Dikarya</taxon>
        <taxon>Ascomycota</taxon>
        <taxon>Pezizomycotina</taxon>
        <taxon>Pezizomycetes</taxon>
        <taxon>Pezizales</taxon>
        <taxon>Morchellaceae</taxon>
        <taxon>Morchella</taxon>
    </lineage>
</organism>
<evidence type="ECO:0000256" key="1">
    <source>
        <dbReference type="ARBA" id="ARBA00010098"/>
    </source>
</evidence>
<dbReference type="GO" id="GO:0003743">
    <property type="term" value="F:translation initiation factor activity"/>
    <property type="evidence" value="ECO:0007669"/>
    <property type="project" value="UniProtKB-KW"/>
</dbReference>
<keyword evidence="4" id="KW-1185">Reference proteome</keyword>
<accession>A0A3N4KZM1</accession>
<reference evidence="3 4" key="1">
    <citation type="journal article" date="2018" name="Nat. Ecol. Evol.">
        <title>Pezizomycetes genomes reveal the molecular basis of ectomycorrhizal truffle lifestyle.</title>
        <authorList>
            <person name="Murat C."/>
            <person name="Payen T."/>
            <person name="Noel B."/>
            <person name="Kuo A."/>
            <person name="Morin E."/>
            <person name="Chen J."/>
            <person name="Kohler A."/>
            <person name="Krizsan K."/>
            <person name="Balestrini R."/>
            <person name="Da Silva C."/>
            <person name="Montanini B."/>
            <person name="Hainaut M."/>
            <person name="Levati E."/>
            <person name="Barry K.W."/>
            <person name="Belfiori B."/>
            <person name="Cichocki N."/>
            <person name="Clum A."/>
            <person name="Dockter R.B."/>
            <person name="Fauchery L."/>
            <person name="Guy J."/>
            <person name="Iotti M."/>
            <person name="Le Tacon F."/>
            <person name="Lindquist E.A."/>
            <person name="Lipzen A."/>
            <person name="Malagnac F."/>
            <person name="Mello A."/>
            <person name="Molinier V."/>
            <person name="Miyauchi S."/>
            <person name="Poulain J."/>
            <person name="Riccioni C."/>
            <person name="Rubini A."/>
            <person name="Sitrit Y."/>
            <person name="Splivallo R."/>
            <person name="Traeger S."/>
            <person name="Wang M."/>
            <person name="Zifcakova L."/>
            <person name="Wipf D."/>
            <person name="Zambonelli A."/>
            <person name="Paolocci F."/>
            <person name="Nowrousian M."/>
            <person name="Ottonello S."/>
            <person name="Baldrian P."/>
            <person name="Spatafora J.W."/>
            <person name="Henrissat B."/>
            <person name="Nagy L.G."/>
            <person name="Aury J.M."/>
            <person name="Wincker P."/>
            <person name="Grigoriev I.V."/>
            <person name="Bonfante P."/>
            <person name="Martin F.M."/>
        </authorList>
    </citation>
    <scope>NUCLEOTIDE SEQUENCE [LARGE SCALE GENOMIC DNA]</scope>
    <source>
        <strain evidence="3 4">CCBAS932</strain>
    </source>
</reference>
<dbReference type="GO" id="GO:0001181">
    <property type="term" value="F:RNA polymerase I general transcription initiation factor activity"/>
    <property type="evidence" value="ECO:0007669"/>
    <property type="project" value="InterPro"/>
</dbReference>
<dbReference type="EMBL" id="ML119110">
    <property type="protein sequence ID" value="RPB16010.1"/>
    <property type="molecule type" value="Genomic_DNA"/>
</dbReference>
<protein>
    <submittedName>
        <fullName evidence="3">RNA polymerase I-specific transcription initiation factor RRN3</fullName>
    </submittedName>
</protein>
<dbReference type="GO" id="GO:0005634">
    <property type="term" value="C:nucleus"/>
    <property type="evidence" value="ECO:0007669"/>
    <property type="project" value="TreeGrafter"/>
</dbReference>
<keyword evidence="3" id="KW-0396">Initiation factor</keyword>
<dbReference type="InterPro" id="IPR007991">
    <property type="entry name" value="RNA_pol_I_trans_ini_fac_RRN3"/>
</dbReference>
<dbReference type="SUPFAM" id="SSF48371">
    <property type="entry name" value="ARM repeat"/>
    <property type="match status" value="1"/>
</dbReference>
<dbReference type="InterPro" id="IPR016024">
    <property type="entry name" value="ARM-type_fold"/>
</dbReference>
<proteinExistence type="inferred from homology"/>
<dbReference type="OrthoDB" id="26970at2759"/>
<dbReference type="GO" id="GO:0006361">
    <property type="term" value="P:transcription initiation at RNA polymerase I promoter"/>
    <property type="evidence" value="ECO:0007669"/>
    <property type="project" value="InterPro"/>
</dbReference>
<evidence type="ECO:0000256" key="2">
    <source>
        <dbReference type="SAM" id="MobiDB-lite"/>
    </source>
</evidence>
<dbReference type="Proteomes" id="UP000277580">
    <property type="component" value="Unassembled WGS sequence"/>
</dbReference>
<gene>
    <name evidence="3" type="ORF">P167DRAFT_481480</name>
</gene>
<evidence type="ECO:0000313" key="4">
    <source>
        <dbReference type="Proteomes" id="UP000277580"/>
    </source>
</evidence>
<dbReference type="AlphaFoldDB" id="A0A3N4KZM1"/>
<feature type="compositionally biased region" description="Acidic residues" evidence="2">
    <location>
        <begin position="544"/>
        <end position="574"/>
    </location>
</feature>
<dbReference type="Pfam" id="PF05327">
    <property type="entry name" value="RRN3"/>
    <property type="match status" value="1"/>
</dbReference>
<comment type="similarity">
    <text evidence="1">Belongs to the RRN3 family.</text>
</comment>
<dbReference type="PANTHER" id="PTHR12790">
    <property type="entry name" value="TRANSCRIPTION INITIATION FACTOR IA RRN3"/>
    <property type="match status" value="1"/>
</dbReference>
<feature type="region of interest" description="Disordered" evidence="2">
    <location>
        <begin position="543"/>
        <end position="574"/>
    </location>
</feature>
<dbReference type="GO" id="GO:0001042">
    <property type="term" value="F:RNA polymerase I core binding"/>
    <property type="evidence" value="ECO:0007669"/>
    <property type="project" value="TreeGrafter"/>
</dbReference>